<dbReference type="RefSeq" id="WP_086595227.1">
    <property type="nucleotide sequence ID" value="NZ_MTSE01000008.1"/>
</dbReference>
<dbReference type="AlphaFoldDB" id="A0A243WBH6"/>
<dbReference type="OrthoDB" id="1362719at2"/>
<dbReference type="PROSITE" id="PS51257">
    <property type="entry name" value="PROKAR_LIPOPROTEIN"/>
    <property type="match status" value="1"/>
</dbReference>
<name>A0A243WBH6_9BACT</name>
<keyword evidence="2" id="KW-1185">Reference proteome</keyword>
<proteinExistence type="predicted"/>
<protein>
    <submittedName>
        <fullName evidence="1">Uncharacterized protein</fullName>
    </submittedName>
</protein>
<evidence type="ECO:0000313" key="1">
    <source>
        <dbReference type="EMBL" id="OUJ72932.1"/>
    </source>
</evidence>
<gene>
    <name evidence="1" type="ORF">BXP70_16675</name>
</gene>
<organism evidence="1 2">
    <name type="scientific">Hymenobacter crusticola</name>
    <dbReference type="NCBI Taxonomy" id="1770526"/>
    <lineage>
        <taxon>Bacteria</taxon>
        <taxon>Pseudomonadati</taxon>
        <taxon>Bacteroidota</taxon>
        <taxon>Cytophagia</taxon>
        <taxon>Cytophagales</taxon>
        <taxon>Hymenobacteraceae</taxon>
        <taxon>Hymenobacter</taxon>
    </lineage>
</organism>
<comment type="caution">
    <text evidence="1">The sequence shown here is derived from an EMBL/GenBank/DDBJ whole genome shotgun (WGS) entry which is preliminary data.</text>
</comment>
<dbReference type="Proteomes" id="UP000194873">
    <property type="component" value="Unassembled WGS sequence"/>
</dbReference>
<sequence>MTTVIRARLLTSLLGVLLLVATACWARSIHSDLFIEPGKQFVLGGGQRGSFKVAAHNKGSEAVVVKERPKGGGIFGKATLAPGQHATLSFGAGSSAVLLNPTVQQAHLDLRITGDTKLRMDYEPTASR</sequence>
<evidence type="ECO:0000313" key="2">
    <source>
        <dbReference type="Proteomes" id="UP000194873"/>
    </source>
</evidence>
<accession>A0A243WBH6</accession>
<dbReference type="EMBL" id="MTSE01000008">
    <property type="protein sequence ID" value="OUJ72932.1"/>
    <property type="molecule type" value="Genomic_DNA"/>
</dbReference>
<reference evidence="1 2" key="1">
    <citation type="submission" date="2017-01" db="EMBL/GenBank/DDBJ databases">
        <title>A new Hymenobacter.</title>
        <authorList>
            <person name="Liang Y."/>
            <person name="Feng F."/>
        </authorList>
    </citation>
    <scope>NUCLEOTIDE SEQUENCE [LARGE SCALE GENOMIC DNA]</scope>
    <source>
        <strain evidence="1">MIMBbqt21</strain>
    </source>
</reference>